<dbReference type="InterPro" id="IPR023393">
    <property type="entry name" value="START-like_dom_sf"/>
</dbReference>
<evidence type="ECO:0000313" key="4">
    <source>
        <dbReference type="Proteomes" id="UP000276349"/>
    </source>
</evidence>
<dbReference type="Proteomes" id="UP000276349">
    <property type="component" value="Unassembled WGS sequence"/>
</dbReference>
<evidence type="ECO:0000256" key="1">
    <source>
        <dbReference type="ARBA" id="ARBA00006817"/>
    </source>
</evidence>
<evidence type="ECO:0000259" key="2">
    <source>
        <dbReference type="Pfam" id="PF08327"/>
    </source>
</evidence>
<dbReference type="EMBL" id="RXNR01000116">
    <property type="protein sequence ID" value="RTQ86533.1"/>
    <property type="molecule type" value="Genomic_DNA"/>
</dbReference>
<dbReference type="Pfam" id="PF08327">
    <property type="entry name" value="AHSA1"/>
    <property type="match status" value="1"/>
</dbReference>
<dbReference type="InterPro" id="IPR013538">
    <property type="entry name" value="ASHA1/2-like_C"/>
</dbReference>
<dbReference type="RefSeq" id="WP_126296324.1">
    <property type="nucleotide sequence ID" value="NZ_CP155468.1"/>
</dbReference>
<dbReference type="CDD" id="cd08901">
    <property type="entry name" value="SRPBCC_CalC_Aha1-like_8"/>
    <property type="match status" value="1"/>
</dbReference>
<dbReference type="Gene3D" id="3.30.530.20">
    <property type="match status" value="1"/>
</dbReference>
<feature type="domain" description="Activator of Hsp90 ATPase homologue 1/2-like C-terminal" evidence="2">
    <location>
        <begin position="14"/>
        <end position="135"/>
    </location>
</feature>
<proteinExistence type="inferred from homology"/>
<reference evidence="3 4" key="1">
    <citation type="submission" date="2018-12" db="EMBL/GenBank/DDBJ databases">
        <authorList>
            <person name="Yu L."/>
        </authorList>
    </citation>
    <scope>NUCLEOTIDE SEQUENCE [LARGE SCALE GENOMIC DNA]</scope>
    <source>
        <strain evidence="3 4">S5H2222</strain>
    </source>
</reference>
<evidence type="ECO:0000313" key="3">
    <source>
        <dbReference type="EMBL" id="RTQ86533.1"/>
    </source>
</evidence>
<dbReference type="AlphaFoldDB" id="A0A431UC29"/>
<comment type="caution">
    <text evidence="3">The sequence shown here is derived from an EMBL/GenBank/DDBJ whole genome shotgun (WGS) entry which is preliminary data.</text>
</comment>
<protein>
    <recommendedName>
        <fullName evidence="2">Activator of Hsp90 ATPase homologue 1/2-like C-terminal domain-containing protein</fullName>
    </recommendedName>
</protein>
<accession>A0A431UC29</accession>
<dbReference type="SUPFAM" id="SSF55961">
    <property type="entry name" value="Bet v1-like"/>
    <property type="match status" value="1"/>
</dbReference>
<keyword evidence="4" id="KW-1185">Reference proteome</keyword>
<gene>
    <name evidence="3" type="ORF">EKG35_20030</name>
</gene>
<name>A0A431UC29_9BACI</name>
<dbReference type="OrthoDB" id="2364866at2"/>
<sequence>MDTQVTTKFKIHKPTNEVFEAIVDPAKIGNFWFSSSSERWKQGMSITLRYDEYEAEAVINVLEAEENKKIVFSWGGESDEETVVTITLKELDNASTIIEVNESGLNEDDPEIVNKMLGQKEGWVYMLTCLKGYLENGISDLRASLIH</sequence>
<organism evidence="3 4">
    <name type="scientific">Lysinibacillus telephonicus</name>
    <dbReference type="NCBI Taxonomy" id="1714840"/>
    <lineage>
        <taxon>Bacteria</taxon>
        <taxon>Bacillati</taxon>
        <taxon>Bacillota</taxon>
        <taxon>Bacilli</taxon>
        <taxon>Bacillales</taxon>
        <taxon>Bacillaceae</taxon>
        <taxon>Lysinibacillus</taxon>
    </lineage>
</organism>
<comment type="similarity">
    <text evidence="1">Belongs to the AHA1 family.</text>
</comment>